<proteinExistence type="inferred from homology"/>
<dbReference type="PANTHER" id="PTHR12151">
    <property type="entry name" value="ELECTRON TRANSPORT PROTIN SCO1/SENC FAMILY MEMBER"/>
    <property type="match status" value="1"/>
</dbReference>
<gene>
    <name evidence="3" type="ORF">Q9K01_02360</name>
</gene>
<keyword evidence="2" id="KW-0732">Signal</keyword>
<dbReference type="EMBL" id="JAVAIL010000001">
    <property type="protein sequence ID" value="MDP4538470.1"/>
    <property type="molecule type" value="Genomic_DNA"/>
</dbReference>
<dbReference type="PANTHER" id="PTHR12151:SF25">
    <property type="entry name" value="LINALOOL DEHYDRATASE_ISOMERASE DOMAIN-CONTAINING PROTEIN"/>
    <property type="match status" value="1"/>
</dbReference>
<dbReference type="InterPro" id="IPR036249">
    <property type="entry name" value="Thioredoxin-like_sf"/>
</dbReference>
<comment type="caution">
    <text evidence="3">The sequence shown here is derived from an EMBL/GenBank/DDBJ whole genome shotgun (WGS) entry which is preliminary data.</text>
</comment>
<dbReference type="CDD" id="cd02968">
    <property type="entry name" value="SCO"/>
    <property type="match status" value="1"/>
</dbReference>
<evidence type="ECO:0000313" key="3">
    <source>
        <dbReference type="EMBL" id="MDP4538470.1"/>
    </source>
</evidence>
<keyword evidence="4" id="KW-1185">Reference proteome</keyword>
<feature type="chain" id="PRO_5046824100" evidence="2">
    <location>
        <begin position="20"/>
        <end position="204"/>
    </location>
</feature>
<name>A0ABT9H577_9SPHN</name>
<feature type="signal peptide" evidence="2">
    <location>
        <begin position="1"/>
        <end position="19"/>
    </location>
</feature>
<dbReference type="Proteomes" id="UP001235664">
    <property type="component" value="Unassembled WGS sequence"/>
</dbReference>
<sequence length="204" mass="22006">MAHRKALSLALPAPLLLLAALTGCDSAGSSVDAGEPPLKGAAIGAPFELTGETGDTVRWSDFDGQYRILYFGYAYCPDICPTDVQRAMAGLKRFEEENPELGAQVQPLFISVDPERDTPEVLREFTDSFHPRLIGMTGETEALKHVASDFGTTFSKGEVQPGGGYLMDHLGYTYLFGPAGEPLAILPTDLGPEAVAEELDKWVR</sequence>
<dbReference type="PROSITE" id="PS51257">
    <property type="entry name" value="PROKAR_LIPOPROTEIN"/>
    <property type="match status" value="1"/>
</dbReference>
<evidence type="ECO:0000256" key="1">
    <source>
        <dbReference type="ARBA" id="ARBA00010996"/>
    </source>
</evidence>
<dbReference type="SUPFAM" id="SSF52833">
    <property type="entry name" value="Thioredoxin-like"/>
    <property type="match status" value="1"/>
</dbReference>
<dbReference type="Pfam" id="PF02630">
    <property type="entry name" value="SCO1-SenC"/>
    <property type="match status" value="1"/>
</dbReference>
<evidence type="ECO:0000256" key="2">
    <source>
        <dbReference type="SAM" id="SignalP"/>
    </source>
</evidence>
<accession>A0ABT9H577</accession>
<dbReference type="Gene3D" id="3.40.30.10">
    <property type="entry name" value="Glutaredoxin"/>
    <property type="match status" value="1"/>
</dbReference>
<dbReference type="InterPro" id="IPR003782">
    <property type="entry name" value="SCO1/SenC"/>
</dbReference>
<comment type="similarity">
    <text evidence="1">Belongs to the SCO1/2 family.</text>
</comment>
<protein>
    <submittedName>
        <fullName evidence="3">SCO family protein</fullName>
    </submittedName>
</protein>
<organism evidence="3 4">
    <name type="scientific">Qipengyuania benthica</name>
    <dbReference type="NCBI Taxonomy" id="3067651"/>
    <lineage>
        <taxon>Bacteria</taxon>
        <taxon>Pseudomonadati</taxon>
        <taxon>Pseudomonadota</taxon>
        <taxon>Alphaproteobacteria</taxon>
        <taxon>Sphingomonadales</taxon>
        <taxon>Erythrobacteraceae</taxon>
        <taxon>Qipengyuania</taxon>
    </lineage>
</organism>
<dbReference type="RefSeq" id="WP_305928602.1">
    <property type="nucleotide sequence ID" value="NZ_JAVAIL010000001.1"/>
</dbReference>
<reference evidence="3 4" key="1">
    <citation type="submission" date="2023-08" db="EMBL/GenBank/DDBJ databases">
        <title>genomic of DY56.</title>
        <authorList>
            <person name="Wang Y."/>
        </authorList>
    </citation>
    <scope>NUCLEOTIDE SEQUENCE [LARGE SCALE GENOMIC DNA]</scope>
    <source>
        <strain evidence="3 4">DY56-A-20</strain>
    </source>
</reference>
<evidence type="ECO:0000313" key="4">
    <source>
        <dbReference type="Proteomes" id="UP001235664"/>
    </source>
</evidence>